<gene>
    <name evidence="2" type="ORF">MNB_SM-3-644</name>
    <name evidence="1" type="ORF">MNB_SM-7-957</name>
</gene>
<dbReference type="AlphaFoldDB" id="A0A1W1D4Z0"/>
<proteinExistence type="predicted"/>
<protein>
    <recommendedName>
        <fullName evidence="3">Lipoprotein</fullName>
    </recommendedName>
</protein>
<evidence type="ECO:0000313" key="1">
    <source>
        <dbReference type="EMBL" id="SFV53683.1"/>
    </source>
</evidence>
<dbReference type="PROSITE" id="PS51257">
    <property type="entry name" value="PROKAR_LIPOPROTEIN"/>
    <property type="match status" value="1"/>
</dbReference>
<sequence length="150" mass="17862">MKYFLILFLIIFSGCSYKNAYTYFHFDTQQKSIASNTQTAIINLSPKLKGKVDVIYLNNVEKKPTKNERFFISIYLKPQQDFLFLLNKQKPIKVEKIYRENYYANKLYQDTAWNQYFIVTFLPTHSPTMDISIYTKNNNKKVATLSFLKY</sequence>
<evidence type="ECO:0008006" key="3">
    <source>
        <dbReference type="Google" id="ProtNLM"/>
    </source>
</evidence>
<dbReference type="EMBL" id="FPHB01000022">
    <property type="protein sequence ID" value="SFV53683.1"/>
    <property type="molecule type" value="Genomic_DNA"/>
</dbReference>
<reference evidence="2" key="1">
    <citation type="submission" date="2016-10" db="EMBL/GenBank/DDBJ databases">
        <authorList>
            <person name="de Groot N.N."/>
        </authorList>
    </citation>
    <scope>NUCLEOTIDE SEQUENCE</scope>
</reference>
<evidence type="ECO:0000313" key="2">
    <source>
        <dbReference type="EMBL" id="SFV75560.1"/>
    </source>
</evidence>
<dbReference type="EMBL" id="FPHP01000043">
    <property type="protein sequence ID" value="SFV75560.1"/>
    <property type="molecule type" value="Genomic_DNA"/>
</dbReference>
<name>A0A1W1D4Z0_9ZZZZ</name>
<organism evidence="2">
    <name type="scientific">hydrothermal vent metagenome</name>
    <dbReference type="NCBI Taxonomy" id="652676"/>
    <lineage>
        <taxon>unclassified sequences</taxon>
        <taxon>metagenomes</taxon>
        <taxon>ecological metagenomes</taxon>
    </lineage>
</organism>
<accession>A0A1W1D4Z0</accession>